<evidence type="ECO:0000256" key="2">
    <source>
        <dbReference type="ARBA" id="ARBA00023163"/>
    </source>
</evidence>
<feature type="region of interest" description="Disordered" evidence="3">
    <location>
        <begin position="58"/>
        <end position="77"/>
    </location>
</feature>
<dbReference type="GO" id="GO:0005634">
    <property type="term" value="C:nucleus"/>
    <property type="evidence" value="ECO:0007669"/>
    <property type="project" value="TreeGrafter"/>
</dbReference>
<dbReference type="InterPro" id="IPR001214">
    <property type="entry name" value="SET_dom"/>
</dbReference>
<accession>A0AAD5UVB2</accession>
<comment type="caution">
    <text evidence="5">The sequence shown here is derived from an EMBL/GenBank/DDBJ whole genome shotgun (WGS) entry which is preliminary data.</text>
</comment>
<dbReference type="SMART" id="SM00317">
    <property type="entry name" value="SET"/>
    <property type="match status" value="1"/>
</dbReference>
<dbReference type="GO" id="GO:0003682">
    <property type="term" value="F:chromatin binding"/>
    <property type="evidence" value="ECO:0007669"/>
    <property type="project" value="TreeGrafter"/>
</dbReference>
<dbReference type="InterPro" id="IPR046341">
    <property type="entry name" value="SET_dom_sf"/>
</dbReference>
<dbReference type="PANTHER" id="PTHR45747:SF4">
    <property type="entry name" value="HISTONE-LYSINE N-METHYLTRANSFERASE E(Z)"/>
    <property type="match status" value="1"/>
</dbReference>
<gene>
    <name evidence="5" type="ORF">NLI96_g10817</name>
</gene>
<keyword evidence="1" id="KW-0805">Transcription regulation</keyword>
<feature type="compositionally biased region" description="Polar residues" evidence="3">
    <location>
        <begin position="1"/>
        <end position="19"/>
    </location>
</feature>
<name>A0AAD5UVB2_9APHY</name>
<keyword evidence="6" id="KW-1185">Reference proteome</keyword>
<dbReference type="PROSITE" id="PS50280">
    <property type="entry name" value="SET"/>
    <property type="match status" value="1"/>
</dbReference>
<dbReference type="PANTHER" id="PTHR45747">
    <property type="entry name" value="HISTONE-LYSINE N-METHYLTRANSFERASE E(Z)"/>
    <property type="match status" value="1"/>
</dbReference>
<dbReference type="EMBL" id="JANAWD010000652">
    <property type="protein sequence ID" value="KAJ3476931.1"/>
    <property type="molecule type" value="Genomic_DNA"/>
</dbReference>
<dbReference type="AlphaFoldDB" id="A0AAD5UVB2"/>
<feature type="domain" description="SET" evidence="4">
    <location>
        <begin position="499"/>
        <end position="632"/>
    </location>
</feature>
<feature type="region of interest" description="Disordered" evidence="3">
    <location>
        <begin position="1"/>
        <end position="29"/>
    </location>
</feature>
<dbReference type="InterPro" id="IPR045318">
    <property type="entry name" value="EZH1/2-like"/>
</dbReference>
<sequence length="640" mass="71195">MGNPESSGTPTKPQLSSGKPVTETEKTPLDDLVRSVFRRVWEEFYDWDTHSSLEAIASLSRKESRPSGDKYSGLPRDTSECACVSEQDSPELQASGSSSTFTLYDFEAEGQTPTSSTISIPTYDVTAIAPSSSYESCAPVSQHILHGDDPSSLSFIPFADDPTFDVETYTSEYTNFAWQEPACSPELREIVLETARRLRYDHGISVEEMDSTNILPYPLDINDLSSLPIYRQNDRIVWRGTTEFFVPQLIGRRVPRAHGVRGRLDSVISLFCPNLACIQAFCSPHGTSLVLSQSQLFQYSKRARDNKYHCMWRSVLCCIAPVKHFNTWSHTEIEDLETILSLTTDATPCDLAVLCRRPCNQVYFKLRGYTKDSAPPDMPPSDTITQSGASVSVRHEYVLMAASMLVLVPHRTVSVSKDCSTASEVAFVAKIASVGSVDVNVFFANPSQMKKRVPLVRLDLTVLAIRPVVNVTRRCVPDAVSDPDNGACQKAQHQHYRYKAVEVKQSDWGFGVFLAEPANCGDLICEYTGELIYEPTARTRTLLQKHLHRSYDFKLNSSFDIDAARAGNEARFINHAEGNKANCEALSSSLPSLANWCDLNSRPATLVNGSHIIGILAKKRLRKGAELFLDYGVDFDEEFL</sequence>
<organism evidence="5 6">
    <name type="scientific">Meripilus lineatus</name>
    <dbReference type="NCBI Taxonomy" id="2056292"/>
    <lineage>
        <taxon>Eukaryota</taxon>
        <taxon>Fungi</taxon>
        <taxon>Dikarya</taxon>
        <taxon>Basidiomycota</taxon>
        <taxon>Agaricomycotina</taxon>
        <taxon>Agaricomycetes</taxon>
        <taxon>Polyporales</taxon>
        <taxon>Meripilaceae</taxon>
        <taxon>Meripilus</taxon>
    </lineage>
</organism>
<evidence type="ECO:0000256" key="3">
    <source>
        <dbReference type="SAM" id="MobiDB-lite"/>
    </source>
</evidence>
<keyword evidence="2" id="KW-0804">Transcription</keyword>
<evidence type="ECO:0000313" key="6">
    <source>
        <dbReference type="Proteomes" id="UP001212997"/>
    </source>
</evidence>
<evidence type="ECO:0000259" key="4">
    <source>
        <dbReference type="PROSITE" id="PS50280"/>
    </source>
</evidence>
<dbReference type="Proteomes" id="UP001212997">
    <property type="component" value="Unassembled WGS sequence"/>
</dbReference>
<dbReference type="SUPFAM" id="SSF82199">
    <property type="entry name" value="SET domain"/>
    <property type="match status" value="1"/>
</dbReference>
<dbReference type="Gene3D" id="2.170.270.10">
    <property type="entry name" value="SET domain"/>
    <property type="match status" value="1"/>
</dbReference>
<dbReference type="GO" id="GO:0031507">
    <property type="term" value="P:heterochromatin formation"/>
    <property type="evidence" value="ECO:0007669"/>
    <property type="project" value="TreeGrafter"/>
</dbReference>
<evidence type="ECO:0000256" key="1">
    <source>
        <dbReference type="ARBA" id="ARBA00023015"/>
    </source>
</evidence>
<protein>
    <recommendedName>
        <fullName evidence="4">SET domain-containing protein</fullName>
    </recommendedName>
</protein>
<proteinExistence type="predicted"/>
<dbReference type="Pfam" id="PF00856">
    <property type="entry name" value="SET"/>
    <property type="match status" value="1"/>
</dbReference>
<reference evidence="5" key="1">
    <citation type="submission" date="2022-07" db="EMBL/GenBank/DDBJ databases">
        <title>Genome Sequence of Physisporinus lineatus.</title>
        <authorList>
            <person name="Buettner E."/>
        </authorList>
    </citation>
    <scope>NUCLEOTIDE SEQUENCE</scope>
    <source>
        <strain evidence="5">VT162</strain>
    </source>
</reference>
<dbReference type="GO" id="GO:0046976">
    <property type="term" value="F:histone H3K27 methyltransferase activity"/>
    <property type="evidence" value="ECO:0007669"/>
    <property type="project" value="TreeGrafter"/>
</dbReference>
<evidence type="ECO:0000313" key="5">
    <source>
        <dbReference type="EMBL" id="KAJ3476931.1"/>
    </source>
</evidence>